<dbReference type="AlphaFoldDB" id="A0A376E8C7"/>
<sequence length="283" mass="32999">MKKLFLFLAIMLYTFVLKAQPLTLKSVDADKEFRLKLYYGNAGKGAFVQYEGKKGIIPLRVKSYVLDTLQARNNQPDRHYFVWEEMVNGKVHGTYQLLQMNHLIADASYIREQDRRHFLLDLAEIHNEKEDGNDQYLLHGALISFNHFYNSNLLIEYPDGKKMTAELPFPDNPEAAQQSIIEDYNFDGYDDLAFTIPDAGMGVYHRFTIYLYNPKKKRFEKLKEPDYSRSDCSCLCDVDANKEKKLLQTGCRGGASWHQDSYRFDKNGMLQWIGKRDLSEEIE</sequence>
<accession>A0A376E8C7</accession>
<dbReference type="OrthoDB" id="8431028at2"/>
<protein>
    <submittedName>
        <fullName evidence="2">Uncharacterized protein</fullName>
    </submittedName>
</protein>
<name>A0A376E8C7_CHRCU</name>
<evidence type="ECO:0000313" key="2">
    <source>
        <dbReference type="EMBL" id="STD04624.1"/>
    </source>
</evidence>
<dbReference type="Proteomes" id="UP000255224">
    <property type="component" value="Unassembled WGS sequence"/>
</dbReference>
<dbReference type="NCBIfam" id="NF047539">
    <property type="entry name" value="XAC2610_fam"/>
    <property type="match status" value="1"/>
</dbReference>
<evidence type="ECO:0000313" key="3">
    <source>
        <dbReference type="Proteomes" id="UP000255224"/>
    </source>
</evidence>
<gene>
    <name evidence="2" type="ORF">NCTC13533_03686</name>
</gene>
<feature type="chain" id="PRO_5016886115" evidence="1">
    <location>
        <begin position="20"/>
        <end position="283"/>
    </location>
</feature>
<evidence type="ECO:0000256" key="1">
    <source>
        <dbReference type="SAM" id="SignalP"/>
    </source>
</evidence>
<proteinExistence type="predicted"/>
<organism evidence="2 3">
    <name type="scientific">Chryseobacterium carnipullorum</name>
    <dbReference type="NCBI Taxonomy" id="1124835"/>
    <lineage>
        <taxon>Bacteria</taxon>
        <taxon>Pseudomonadati</taxon>
        <taxon>Bacteroidota</taxon>
        <taxon>Flavobacteriia</taxon>
        <taxon>Flavobacteriales</taxon>
        <taxon>Weeksellaceae</taxon>
        <taxon>Chryseobacterium group</taxon>
        <taxon>Chryseobacterium</taxon>
    </lineage>
</organism>
<dbReference type="RefSeq" id="WP_123882479.1">
    <property type="nucleotide sequence ID" value="NZ_CP033920.1"/>
</dbReference>
<reference evidence="2 3" key="1">
    <citation type="submission" date="2018-06" db="EMBL/GenBank/DDBJ databases">
        <authorList>
            <consortium name="Pathogen Informatics"/>
            <person name="Doyle S."/>
        </authorList>
    </citation>
    <scope>NUCLEOTIDE SEQUENCE [LARGE SCALE GENOMIC DNA]</scope>
    <source>
        <strain evidence="2 3">NCTC13533</strain>
    </source>
</reference>
<dbReference type="InterPro" id="IPR058087">
    <property type="entry name" value="XAC2610_dom"/>
</dbReference>
<keyword evidence="1" id="KW-0732">Signal</keyword>
<feature type="signal peptide" evidence="1">
    <location>
        <begin position="1"/>
        <end position="19"/>
    </location>
</feature>
<dbReference type="STRING" id="297244.SAMN05421639_102488"/>
<dbReference type="EMBL" id="UFVQ01000003">
    <property type="protein sequence ID" value="STD04624.1"/>
    <property type="molecule type" value="Genomic_DNA"/>
</dbReference>